<protein>
    <submittedName>
        <fullName evidence="2">Transposase</fullName>
    </submittedName>
</protein>
<feature type="domain" description="Transposase IS200-like" evidence="1">
    <location>
        <begin position="15"/>
        <end position="116"/>
    </location>
</feature>
<reference evidence="2 3" key="1">
    <citation type="submission" date="2023-09" db="EMBL/GenBank/DDBJ databases">
        <authorList>
            <person name="Rey-Velasco X."/>
        </authorList>
    </citation>
    <scope>NUCLEOTIDE SEQUENCE [LARGE SCALE GENOMIC DNA]</scope>
    <source>
        <strain evidence="2 3">F394</strain>
    </source>
</reference>
<accession>A0ABU3BUI6</accession>
<evidence type="ECO:0000313" key="3">
    <source>
        <dbReference type="Proteomes" id="UP001267426"/>
    </source>
</evidence>
<dbReference type="Proteomes" id="UP001267426">
    <property type="component" value="Unassembled WGS sequence"/>
</dbReference>
<evidence type="ECO:0000313" key="2">
    <source>
        <dbReference type="EMBL" id="MDT0632955.1"/>
    </source>
</evidence>
<sequence>MPVGASYRTSGTARHSIRLHFLFVTSRARAILTGEVADRVAEILTEIAAEEGCEALDVQVSDRLAYVELVGRPELAASQIALRLRKHSAQRLLSSFPELTPEGAVWVRPYLVSTYPISQESATCFLEDYRS</sequence>
<dbReference type="RefSeq" id="WP_311665363.1">
    <property type="nucleotide sequence ID" value="NZ_JAVRHT010000043.1"/>
</dbReference>
<dbReference type="PANTHER" id="PTHR33360">
    <property type="entry name" value="TRANSPOSASE FOR INSERTION SEQUENCE ELEMENT IS200"/>
    <property type="match status" value="1"/>
</dbReference>
<dbReference type="EMBL" id="JAVRHT010000043">
    <property type="protein sequence ID" value="MDT0632955.1"/>
    <property type="molecule type" value="Genomic_DNA"/>
</dbReference>
<dbReference type="Gene3D" id="3.30.70.1290">
    <property type="entry name" value="Transposase IS200-like"/>
    <property type="match status" value="1"/>
</dbReference>
<comment type="caution">
    <text evidence="2">The sequence shown here is derived from an EMBL/GenBank/DDBJ whole genome shotgun (WGS) entry which is preliminary data.</text>
</comment>
<dbReference type="InterPro" id="IPR036515">
    <property type="entry name" value="Transposase_17_sf"/>
</dbReference>
<keyword evidence="3" id="KW-1185">Reference proteome</keyword>
<proteinExistence type="predicted"/>
<dbReference type="SUPFAM" id="SSF143422">
    <property type="entry name" value="Transposase IS200-like"/>
    <property type="match status" value="1"/>
</dbReference>
<organism evidence="2 3">
    <name type="scientific">Rubrivirga litoralis</name>
    <dbReference type="NCBI Taxonomy" id="3075598"/>
    <lineage>
        <taxon>Bacteria</taxon>
        <taxon>Pseudomonadati</taxon>
        <taxon>Rhodothermota</taxon>
        <taxon>Rhodothermia</taxon>
        <taxon>Rhodothermales</taxon>
        <taxon>Rubricoccaceae</taxon>
        <taxon>Rubrivirga</taxon>
    </lineage>
</organism>
<dbReference type="Pfam" id="PF01797">
    <property type="entry name" value="Y1_Tnp"/>
    <property type="match status" value="1"/>
</dbReference>
<dbReference type="InterPro" id="IPR002686">
    <property type="entry name" value="Transposase_17"/>
</dbReference>
<name>A0ABU3BUI6_9BACT</name>
<dbReference type="PANTHER" id="PTHR33360:SF2">
    <property type="entry name" value="TRANSPOSASE FOR INSERTION SEQUENCE ELEMENT IS200"/>
    <property type="match status" value="1"/>
</dbReference>
<gene>
    <name evidence="2" type="ORF">RM540_14450</name>
</gene>
<evidence type="ECO:0000259" key="1">
    <source>
        <dbReference type="Pfam" id="PF01797"/>
    </source>
</evidence>